<reference evidence="1 2" key="1">
    <citation type="journal article" date="2022" name="Allergy">
        <title>Genome assembly and annotation of Periplaneta americana reveal a comprehensive cockroach allergen profile.</title>
        <authorList>
            <person name="Wang L."/>
            <person name="Xiong Q."/>
            <person name="Saelim N."/>
            <person name="Wang L."/>
            <person name="Nong W."/>
            <person name="Wan A.T."/>
            <person name="Shi M."/>
            <person name="Liu X."/>
            <person name="Cao Q."/>
            <person name="Hui J.H.L."/>
            <person name="Sookrung N."/>
            <person name="Leung T.F."/>
            <person name="Tungtrongchitr A."/>
            <person name="Tsui S.K.W."/>
        </authorList>
    </citation>
    <scope>NUCLEOTIDE SEQUENCE [LARGE SCALE GENOMIC DNA]</scope>
    <source>
        <strain evidence="1">PWHHKU_190912</strain>
    </source>
</reference>
<evidence type="ECO:0000313" key="2">
    <source>
        <dbReference type="Proteomes" id="UP001148838"/>
    </source>
</evidence>
<proteinExistence type="predicted"/>
<organism evidence="1 2">
    <name type="scientific">Periplaneta americana</name>
    <name type="common">American cockroach</name>
    <name type="synonym">Blatta americana</name>
    <dbReference type="NCBI Taxonomy" id="6978"/>
    <lineage>
        <taxon>Eukaryota</taxon>
        <taxon>Metazoa</taxon>
        <taxon>Ecdysozoa</taxon>
        <taxon>Arthropoda</taxon>
        <taxon>Hexapoda</taxon>
        <taxon>Insecta</taxon>
        <taxon>Pterygota</taxon>
        <taxon>Neoptera</taxon>
        <taxon>Polyneoptera</taxon>
        <taxon>Dictyoptera</taxon>
        <taxon>Blattodea</taxon>
        <taxon>Blattoidea</taxon>
        <taxon>Blattidae</taxon>
        <taxon>Blattinae</taxon>
        <taxon>Periplaneta</taxon>
    </lineage>
</organism>
<name>A0ABQ8T811_PERAM</name>
<dbReference type="EMBL" id="JAJSOF020000015">
    <property type="protein sequence ID" value="KAJ4441840.1"/>
    <property type="molecule type" value="Genomic_DNA"/>
</dbReference>
<accession>A0ABQ8T811</accession>
<gene>
    <name evidence="1" type="ORF">ANN_11699</name>
</gene>
<protein>
    <submittedName>
        <fullName evidence="1">Uncharacterized protein</fullName>
    </submittedName>
</protein>
<evidence type="ECO:0000313" key="1">
    <source>
        <dbReference type="EMBL" id="KAJ4441840.1"/>
    </source>
</evidence>
<comment type="caution">
    <text evidence="1">The sequence shown here is derived from an EMBL/GenBank/DDBJ whole genome shotgun (WGS) entry which is preliminary data.</text>
</comment>
<dbReference type="Proteomes" id="UP001148838">
    <property type="component" value="Unassembled WGS sequence"/>
</dbReference>
<sequence>MQRIATEHLEIHPAQVLRTELPRVESGILSQLPDRENLKKPLRRVRGRELPTEPINLEDLGEIPNCYKITLSGEFQKEQADTEASIAQLPLGQSVKTKPEQNWVRMNERIRNTVLHYNQYKENNRTLDYLFRIGYNFCL</sequence>
<keyword evidence="2" id="KW-1185">Reference proteome</keyword>